<keyword evidence="2" id="KW-1185">Reference proteome</keyword>
<accession>A0ACB0IHV6</accession>
<sequence>MVGYKKGEEKGTCFWVAVSVCFFSLPNLLERKKHKTNQAAPQILNSHFNFVSFSFVSFFTHHHHHLLQSSLRFIHHYSFTLIHQIQIEFINMDSDSSSPWNTPLSSSYNSTVTSSKSYLSALQSRSDMFMGGGFDENDVVVDDDDDVKEEFLCPFCSEYFDIVGLCCHIDEEHPVEAKNGVCPVCALRVGVDMVAHIALQHGSILKIQRKRKSRKGGSYSTLSLLRKELREGNLQSLLGGSSCIMSSSNAAPDPLLSSFILPVADDFSSSQSQPNFHTGTRQSRKSLDETLSKKNVETPTLSVKDKEEKEKRCEFVQGLLLSTFLDDIS</sequence>
<name>A0ACB0IHV6_TRIPR</name>
<organism evidence="1 2">
    <name type="scientific">Trifolium pratense</name>
    <name type="common">Red clover</name>
    <dbReference type="NCBI Taxonomy" id="57577"/>
    <lineage>
        <taxon>Eukaryota</taxon>
        <taxon>Viridiplantae</taxon>
        <taxon>Streptophyta</taxon>
        <taxon>Embryophyta</taxon>
        <taxon>Tracheophyta</taxon>
        <taxon>Spermatophyta</taxon>
        <taxon>Magnoliopsida</taxon>
        <taxon>eudicotyledons</taxon>
        <taxon>Gunneridae</taxon>
        <taxon>Pentapetalae</taxon>
        <taxon>rosids</taxon>
        <taxon>fabids</taxon>
        <taxon>Fabales</taxon>
        <taxon>Fabaceae</taxon>
        <taxon>Papilionoideae</taxon>
        <taxon>50 kb inversion clade</taxon>
        <taxon>NPAAA clade</taxon>
        <taxon>Hologalegina</taxon>
        <taxon>IRL clade</taxon>
        <taxon>Trifolieae</taxon>
        <taxon>Trifolium</taxon>
    </lineage>
</organism>
<reference evidence="1" key="1">
    <citation type="submission" date="2023-10" db="EMBL/GenBank/DDBJ databases">
        <authorList>
            <person name="Rodriguez Cubillos JULIANA M."/>
            <person name="De Vega J."/>
        </authorList>
    </citation>
    <scope>NUCLEOTIDE SEQUENCE</scope>
</reference>
<gene>
    <name evidence="1" type="ORF">MILVUS5_LOCUS3187</name>
</gene>
<proteinExistence type="predicted"/>
<dbReference type="Proteomes" id="UP001177021">
    <property type="component" value="Unassembled WGS sequence"/>
</dbReference>
<evidence type="ECO:0000313" key="2">
    <source>
        <dbReference type="Proteomes" id="UP001177021"/>
    </source>
</evidence>
<protein>
    <submittedName>
        <fullName evidence="1">Uncharacterized protein</fullName>
    </submittedName>
</protein>
<evidence type="ECO:0000313" key="1">
    <source>
        <dbReference type="EMBL" id="CAJ2631720.1"/>
    </source>
</evidence>
<dbReference type="EMBL" id="CASHSV030000001">
    <property type="protein sequence ID" value="CAJ2631720.1"/>
    <property type="molecule type" value="Genomic_DNA"/>
</dbReference>
<comment type="caution">
    <text evidence="1">The sequence shown here is derived from an EMBL/GenBank/DDBJ whole genome shotgun (WGS) entry which is preliminary data.</text>
</comment>